<proteinExistence type="predicted"/>
<keyword evidence="2" id="KW-1185">Reference proteome</keyword>
<reference key="2">
    <citation type="submission" date="2011-04" db="EMBL/GenBank/DDBJ databases">
        <title>Complete sequence of chromosome of Haliscomenobacter hydrossis DSM 1100.</title>
        <authorList>
            <consortium name="US DOE Joint Genome Institute (JGI-PGF)"/>
            <person name="Lucas S."/>
            <person name="Han J."/>
            <person name="Lapidus A."/>
            <person name="Bruce D."/>
            <person name="Goodwin L."/>
            <person name="Pitluck S."/>
            <person name="Peters L."/>
            <person name="Kyrpides N."/>
            <person name="Mavromatis K."/>
            <person name="Ivanova N."/>
            <person name="Ovchinnikova G."/>
            <person name="Pagani I."/>
            <person name="Daligault H."/>
            <person name="Detter J.C."/>
            <person name="Han C."/>
            <person name="Land M."/>
            <person name="Hauser L."/>
            <person name="Markowitz V."/>
            <person name="Cheng J.-F."/>
            <person name="Hugenholtz P."/>
            <person name="Woyke T."/>
            <person name="Wu D."/>
            <person name="Verbarg S."/>
            <person name="Frueling A."/>
            <person name="Brambilla E."/>
            <person name="Klenk H.-P."/>
            <person name="Eisen J.A."/>
        </authorList>
    </citation>
    <scope>NUCLEOTIDE SEQUENCE</scope>
    <source>
        <strain>DSM 1100</strain>
    </source>
</reference>
<sequence length="81" mass="8808">MPLEGDWVMDVNKKETAASTEPEDAVVSLCWNCRTPLATEGEQAHCSSCGIALKAQIPDGNLKIVPIDRPNNEDSRKIQGN</sequence>
<dbReference type="Proteomes" id="UP000008461">
    <property type="component" value="Chromosome"/>
</dbReference>
<dbReference type="EMBL" id="CP002691">
    <property type="protein sequence ID" value="AEE52445.1"/>
    <property type="molecule type" value="Genomic_DNA"/>
</dbReference>
<name>F4KUK9_HALH1</name>
<reference evidence="1 2" key="1">
    <citation type="journal article" date="2011" name="Stand. Genomic Sci.">
        <title>Complete genome sequence of Haliscomenobacter hydrossis type strain (O).</title>
        <authorList>
            <consortium name="US DOE Joint Genome Institute (JGI-PGF)"/>
            <person name="Daligault H."/>
            <person name="Lapidus A."/>
            <person name="Zeytun A."/>
            <person name="Nolan M."/>
            <person name="Lucas S."/>
            <person name="Del Rio T.G."/>
            <person name="Tice H."/>
            <person name="Cheng J.F."/>
            <person name="Tapia R."/>
            <person name="Han C."/>
            <person name="Goodwin L."/>
            <person name="Pitluck S."/>
            <person name="Liolios K."/>
            <person name="Pagani I."/>
            <person name="Ivanova N."/>
            <person name="Huntemann M."/>
            <person name="Mavromatis K."/>
            <person name="Mikhailova N."/>
            <person name="Pati A."/>
            <person name="Chen A."/>
            <person name="Palaniappan K."/>
            <person name="Land M."/>
            <person name="Hauser L."/>
            <person name="Brambilla E.M."/>
            <person name="Rohde M."/>
            <person name="Verbarg S."/>
            <person name="Goker M."/>
            <person name="Bristow J."/>
            <person name="Eisen J.A."/>
            <person name="Markowitz V."/>
            <person name="Hugenholtz P."/>
            <person name="Kyrpides N.C."/>
            <person name="Klenk H.P."/>
            <person name="Woyke T."/>
        </authorList>
    </citation>
    <scope>NUCLEOTIDE SEQUENCE [LARGE SCALE GENOMIC DNA]</scope>
    <source>
        <strain evidence="2">ATCC 27775 / DSM 1100 / LMG 10767 / O</strain>
    </source>
</reference>
<dbReference type="AlphaFoldDB" id="F4KUK9"/>
<organism evidence="1 2">
    <name type="scientific">Haliscomenobacter hydrossis (strain ATCC 27775 / DSM 1100 / LMG 10767 / O)</name>
    <dbReference type="NCBI Taxonomy" id="760192"/>
    <lineage>
        <taxon>Bacteria</taxon>
        <taxon>Pseudomonadati</taxon>
        <taxon>Bacteroidota</taxon>
        <taxon>Saprospiria</taxon>
        <taxon>Saprospirales</taxon>
        <taxon>Haliscomenobacteraceae</taxon>
        <taxon>Haliscomenobacter</taxon>
    </lineage>
</organism>
<dbReference type="HOGENOM" id="CLU_2569089_0_0_10"/>
<protein>
    <submittedName>
        <fullName evidence="1">Uncharacterized protein</fullName>
    </submittedName>
</protein>
<gene>
    <name evidence="1" type="ordered locus">Halhy_4608</name>
</gene>
<evidence type="ECO:0000313" key="2">
    <source>
        <dbReference type="Proteomes" id="UP000008461"/>
    </source>
</evidence>
<dbReference type="KEGG" id="hhy:Halhy_4608"/>
<accession>F4KUK9</accession>
<dbReference type="STRING" id="760192.Halhy_4608"/>
<evidence type="ECO:0000313" key="1">
    <source>
        <dbReference type="EMBL" id="AEE52445.1"/>
    </source>
</evidence>